<evidence type="ECO:0000313" key="2">
    <source>
        <dbReference type="Proteomes" id="UP000198551"/>
    </source>
</evidence>
<name>A0A1C4V564_9ACTN</name>
<dbReference type="Gene3D" id="1.10.260.40">
    <property type="entry name" value="lambda repressor-like DNA-binding domains"/>
    <property type="match status" value="1"/>
</dbReference>
<proteinExistence type="predicted"/>
<sequence>MVDHDKIAAARRALGRHLAHLRKDAGQTQHGLARLVQYGRSSVANTETGRQHPERSFWSRCDAVLRTGGVLTAEYDRIADLDHQHRHRPAPPPAGPGPATDAAAVWWEHKERITARRSALTVTADDDARLAHLEHEVRQAIGDNERLPPATLVARLRPLRVSVDQLMAARQHPPQRARLYTAAAHLSGLLAALALDLRAFPVAHAYAAEAFDLAHAAGQPDTQAWARATQSLVAYYTGKHRDALAFAEDGLRHAGAGPHRIRLTINGQARALAHLGDRRGVHQAVDHAFALLPEHPTDGQLSTSLTLGPYCPTRAAANAATAYLVLGDTTGVVDQLTAAVAAFDAAELRGPQALSRLDLATAHARAGDLDHAAGLALEALSLTAEYRFESVYQRTRQFLAAAHPFGRHPRLQDVADMSTELTHPGSTPPPGLRSPT</sequence>
<dbReference type="Pfam" id="PF13560">
    <property type="entry name" value="HTH_31"/>
    <property type="match status" value="1"/>
</dbReference>
<dbReference type="Gene3D" id="1.25.40.10">
    <property type="entry name" value="Tetratricopeptide repeat domain"/>
    <property type="match status" value="1"/>
</dbReference>
<gene>
    <name evidence="1" type="ORF">GA0070215_102412</name>
</gene>
<dbReference type="InterPro" id="IPR010982">
    <property type="entry name" value="Lambda_DNA-bd_dom_sf"/>
</dbReference>
<evidence type="ECO:0000313" key="1">
    <source>
        <dbReference type="EMBL" id="SCE79178.1"/>
    </source>
</evidence>
<dbReference type="AlphaFoldDB" id="A0A1C4V564"/>
<dbReference type="InterPro" id="IPR011990">
    <property type="entry name" value="TPR-like_helical_dom_sf"/>
</dbReference>
<accession>A0A1C4V564</accession>
<reference evidence="2" key="1">
    <citation type="submission" date="2016-06" db="EMBL/GenBank/DDBJ databases">
        <authorList>
            <person name="Varghese N."/>
        </authorList>
    </citation>
    <scope>NUCLEOTIDE SEQUENCE [LARGE SCALE GENOMIC DNA]</scope>
    <source>
        <strain evidence="2">DSM 45555</strain>
    </source>
</reference>
<dbReference type="GO" id="GO:0003677">
    <property type="term" value="F:DNA binding"/>
    <property type="evidence" value="ECO:0007669"/>
    <property type="project" value="InterPro"/>
</dbReference>
<organism evidence="1 2">
    <name type="scientific">Micromonospora marina</name>
    <dbReference type="NCBI Taxonomy" id="307120"/>
    <lineage>
        <taxon>Bacteria</taxon>
        <taxon>Bacillati</taxon>
        <taxon>Actinomycetota</taxon>
        <taxon>Actinomycetes</taxon>
        <taxon>Micromonosporales</taxon>
        <taxon>Micromonosporaceae</taxon>
        <taxon>Micromonospora</taxon>
    </lineage>
</organism>
<dbReference type="Proteomes" id="UP000198551">
    <property type="component" value="Unassembled WGS sequence"/>
</dbReference>
<keyword evidence="2" id="KW-1185">Reference proteome</keyword>
<dbReference type="EMBL" id="FMCV01000002">
    <property type="protein sequence ID" value="SCE79178.1"/>
    <property type="molecule type" value="Genomic_DNA"/>
</dbReference>
<protein>
    <submittedName>
        <fullName evidence="1">Helix-turn-helix domain-containing protein</fullName>
    </submittedName>
</protein>
<dbReference type="SUPFAM" id="SSF47413">
    <property type="entry name" value="lambda repressor-like DNA-binding domains"/>
    <property type="match status" value="1"/>
</dbReference>